<dbReference type="Pfam" id="PF01726">
    <property type="entry name" value="LexA_DNA_bind"/>
    <property type="match status" value="1"/>
</dbReference>
<dbReference type="RefSeq" id="WP_177222435.1">
    <property type="nucleotide sequence ID" value="NZ_JAGGDJ010000029.1"/>
</dbReference>
<dbReference type="InterPro" id="IPR036390">
    <property type="entry name" value="WH_DNA-bd_sf"/>
</dbReference>
<name>A0ABS3WG10_9BACL</name>
<sequence length="93" mass="10864">MSLSRKCLEIAYSILNFSAKHGFPPTVDEVRNFVGLRSFATLEPHLLRLRQEGILHWEPGETRSLRVLRSEFVKSAYLERLAEERAEYIYRAP</sequence>
<organism evidence="2 3">
    <name type="scientific">Paenibacillus artemisiicola</name>
    <dbReference type="NCBI Taxonomy" id="1172618"/>
    <lineage>
        <taxon>Bacteria</taxon>
        <taxon>Bacillati</taxon>
        <taxon>Bacillota</taxon>
        <taxon>Bacilli</taxon>
        <taxon>Bacillales</taxon>
        <taxon>Paenibacillaceae</taxon>
        <taxon>Paenibacillus</taxon>
    </lineage>
</organism>
<evidence type="ECO:0000259" key="1">
    <source>
        <dbReference type="Pfam" id="PF01726"/>
    </source>
</evidence>
<dbReference type="InterPro" id="IPR006199">
    <property type="entry name" value="LexA_DNA-bd_dom"/>
</dbReference>
<comment type="caution">
    <text evidence="2">The sequence shown here is derived from an EMBL/GenBank/DDBJ whole genome shotgun (WGS) entry which is preliminary data.</text>
</comment>
<evidence type="ECO:0000313" key="3">
    <source>
        <dbReference type="Proteomes" id="UP000670947"/>
    </source>
</evidence>
<reference evidence="2 3" key="1">
    <citation type="submission" date="2021-03" db="EMBL/GenBank/DDBJ databases">
        <title>Paenibacillus artemisicola MWE-103 whole genome sequence.</title>
        <authorList>
            <person name="Ham Y.J."/>
        </authorList>
    </citation>
    <scope>NUCLEOTIDE SEQUENCE [LARGE SCALE GENOMIC DNA]</scope>
    <source>
        <strain evidence="2 3">MWE-103</strain>
    </source>
</reference>
<protein>
    <submittedName>
        <fullName evidence="2">Transcriptional regulator</fullName>
    </submittedName>
</protein>
<dbReference type="SUPFAM" id="SSF46785">
    <property type="entry name" value="Winged helix' DNA-binding domain"/>
    <property type="match status" value="1"/>
</dbReference>
<dbReference type="EMBL" id="JAGGDJ010000029">
    <property type="protein sequence ID" value="MBO7747222.1"/>
    <property type="molecule type" value="Genomic_DNA"/>
</dbReference>
<dbReference type="Gene3D" id="1.10.10.10">
    <property type="entry name" value="Winged helix-like DNA-binding domain superfamily/Winged helix DNA-binding domain"/>
    <property type="match status" value="1"/>
</dbReference>
<evidence type="ECO:0000313" key="2">
    <source>
        <dbReference type="EMBL" id="MBO7747222.1"/>
    </source>
</evidence>
<keyword evidence="3" id="KW-1185">Reference proteome</keyword>
<feature type="domain" description="LexA repressor DNA-binding" evidence="1">
    <location>
        <begin position="3"/>
        <end position="63"/>
    </location>
</feature>
<dbReference type="Proteomes" id="UP000670947">
    <property type="component" value="Unassembled WGS sequence"/>
</dbReference>
<accession>A0ABS3WG10</accession>
<gene>
    <name evidence="2" type="ORF">I8J29_23750</name>
</gene>
<dbReference type="InterPro" id="IPR036388">
    <property type="entry name" value="WH-like_DNA-bd_sf"/>
</dbReference>
<proteinExistence type="predicted"/>